<feature type="region of interest" description="Disordered" evidence="1">
    <location>
        <begin position="1"/>
        <end position="43"/>
    </location>
</feature>
<dbReference type="EMBL" id="JAUUTY010000007">
    <property type="protein sequence ID" value="KAK1612435.1"/>
    <property type="molecule type" value="Genomic_DNA"/>
</dbReference>
<sequence length="275" mass="28978">MSSPPPSSSHPAAQTSPPFSPVEIPHSPRHRGPGDPPLLGWPLRATAGYTTSRHHRAAAPAVVAAASGGLRRGHRHHPALVAVSSQPLAGPVAALASLQQPASPPWLTWPSQPLVGPVAAVAPLQQPAPPPLSLGPATTAPAGNLIQQVRFPPSPSPLPSWIATHHVSVAVRLQAAVRGLLARRRVREMRGLQLPLLQVALRCAHDLALVRCVRALGHAVSPTSGGHAVFPMCSDPQSLQHRRLGGAPLLDRSAPRNTTAFRCQPPRGRLRWSLL</sequence>
<evidence type="ECO:0000313" key="3">
    <source>
        <dbReference type="Proteomes" id="UP001231189"/>
    </source>
</evidence>
<organism evidence="2 3">
    <name type="scientific">Lolium multiflorum</name>
    <name type="common">Italian ryegrass</name>
    <name type="synonym">Lolium perenne subsp. multiflorum</name>
    <dbReference type="NCBI Taxonomy" id="4521"/>
    <lineage>
        <taxon>Eukaryota</taxon>
        <taxon>Viridiplantae</taxon>
        <taxon>Streptophyta</taxon>
        <taxon>Embryophyta</taxon>
        <taxon>Tracheophyta</taxon>
        <taxon>Spermatophyta</taxon>
        <taxon>Magnoliopsida</taxon>
        <taxon>Liliopsida</taxon>
        <taxon>Poales</taxon>
        <taxon>Poaceae</taxon>
        <taxon>BOP clade</taxon>
        <taxon>Pooideae</taxon>
        <taxon>Poodae</taxon>
        <taxon>Poeae</taxon>
        <taxon>Poeae Chloroplast Group 2 (Poeae type)</taxon>
        <taxon>Loliodinae</taxon>
        <taxon>Loliinae</taxon>
        <taxon>Lolium</taxon>
    </lineage>
</organism>
<reference evidence="2" key="1">
    <citation type="submission" date="2023-07" db="EMBL/GenBank/DDBJ databases">
        <title>A chromosome-level genome assembly of Lolium multiflorum.</title>
        <authorList>
            <person name="Chen Y."/>
            <person name="Copetti D."/>
            <person name="Kolliker R."/>
            <person name="Studer B."/>
        </authorList>
    </citation>
    <scope>NUCLEOTIDE SEQUENCE</scope>
    <source>
        <strain evidence="2">02402/16</strain>
        <tissue evidence="2">Leaf</tissue>
    </source>
</reference>
<protein>
    <submittedName>
        <fullName evidence="2">Uncharacterized protein</fullName>
    </submittedName>
</protein>
<evidence type="ECO:0000313" key="2">
    <source>
        <dbReference type="EMBL" id="KAK1612435.1"/>
    </source>
</evidence>
<gene>
    <name evidence="2" type="ORF">QYE76_036108</name>
</gene>
<dbReference type="Proteomes" id="UP001231189">
    <property type="component" value="Unassembled WGS sequence"/>
</dbReference>
<dbReference type="AlphaFoldDB" id="A0AAD8R0C2"/>
<proteinExistence type="predicted"/>
<dbReference type="PROSITE" id="PS50096">
    <property type="entry name" value="IQ"/>
    <property type="match status" value="1"/>
</dbReference>
<keyword evidence="3" id="KW-1185">Reference proteome</keyword>
<comment type="caution">
    <text evidence="2">The sequence shown here is derived from an EMBL/GenBank/DDBJ whole genome shotgun (WGS) entry which is preliminary data.</text>
</comment>
<name>A0AAD8R0C2_LOLMU</name>
<evidence type="ECO:0000256" key="1">
    <source>
        <dbReference type="SAM" id="MobiDB-lite"/>
    </source>
</evidence>
<accession>A0AAD8R0C2</accession>